<reference evidence="1 2" key="1">
    <citation type="submission" date="2018-11" db="EMBL/GenBank/DDBJ databases">
        <title>Haplotype-resolved cattle genomes.</title>
        <authorList>
            <person name="Low W.Y."/>
            <person name="Tearle R."/>
            <person name="Bickhart D.M."/>
            <person name="Rosen B.D."/>
            <person name="Koren S."/>
            <person name="Rhie A."/>
            <person name="Hiendleder S."/>
            <person name="Phillippy A.M."/>
            <person name="Smith T.P.L."/>
            <person name="Williams J.L."/>
        </authorList>
    </citation>
    <scope>NUCLEOTIDE SEQUENCE [LARGE SCALE GENOMIC DNA]</scope>
</reference>
<dbReference type="AlphaFoldDB" id="A0A4W2H8P0"/>
<proteinExistence type="predicted"/>
<evidence type="ECO:0000313" key="2">
    <source>
        <dbReference type="Proteomes" id="UP000429181"/>
    </source>
</evidence>
<sequence>MVWTQKKMNRGNPWKTKLSDTLIYFTYLIILPFVSSNRRSLSFTLHSGTVEDGWRCLLNFPFSFELKMSLKYKNRTYLTSTLKYTCLTSKGAGQYTTTSPCPHPHGPAS</sequence>
<accession>A0A4W2H8P0</accession>
<dbReference type="Ensembl" id="ENSBIXT00005055444.1">
    <property type="protein sequence ID" value="ENSBIXP00005027201.1"/>
    <property type="gene ID" value="ENSBIXG00005030894.1"/>
</dbReference>
<protein>
    <submittedName>
        <fullName evidence="1">Uncharacterized protein</fullName>
    </submittedName>
</protein>
<name>A0A4W2H8P0_BOBOX</name>
<organism evidence="1 2">
    <name type="scientific">Bos indicus x Bos taurus</name>
    <name type="common">Hybrid cattle</name>
    <dbReference type="NCBI Taxonomy" id="30522"/>
    <lineage>
        <taxon>Eukaryota</taxon>
        <taxon>Metazoa</taxon>
        <taxon>Chordata</taxon>
        <taxon>Craniata</taxon>
        <taxon>Vertebrata</taxon>
        <taxon>Euteleostomi</taxon>
        <taxon>Mammalia</taxon>
        <taxon>Eutheria</taxon>
        <taxon>Laurasiatheria</taxon>
        <taxon>Artiodactyla</taxon>
        <taxon>Ruminantia</taxon>
        <taxon>Pecora</taxon>
        <taxon>Bovidae</taxon>
        <taxon>Bovinae</taxon>
        <taxon>Bos</taxon>
    </lineage>
</organism>
<evidence type="ECO:0000313" key="1">
    <source>
        <dbReference type="Ensembl" id="ENSBIXP00005027201.1"/>
    </source>
</evidence>
<dbReference type="Proteomes" id="UP000429181">
    <property type="component" value="Chromosome 4"/>
</dbReference>
<reference evidence="1" key="2">
    <citation type="submission" date="2025-08" db="UniProtKB">
        <authorList>
            <consortium name="Ensembl"/>
        </authorList>
    </citation>
    <scope>IDENTIFICATION</scope>
</reference>